<gene>
    <name evidence="1" type="ORF">F4148_06570</name>
</gene>
<dbReference type="EMBL" id="VYDA01000247">
    <property type="protein sequence ID" value="MYH61426.1"/>
    <property type="molecule type" value="Genomic_DNA"/>
</dbReference>
<sequence length="388" mass="41469">MRPVYALLLVGVVACSCVGDGPPPPTESLLVLDAHRAYARNLGNVWSQAVTWCGGVTGVDSSEWVSDKRIWVGERSHPRTMSVTFSKLGYDAEQSTISYGSPDSTTTVVDPLVGHDYIFDLRDSTEAGDFRQTDKVTLDRSRSVTVTEGVEMDLTVETDTKIEGSYAGVKLEEDLKATFGISKTSETQTATAESTSVETEHEFAVKLDPGKITRVRLTAGNTSSATPVTVDAVADWTATWELGHFTCGTDSNRWNCAVLGQDCTGPTPVHPVNRDNQPLWACWSGYHGHSGPPPVCAVTMTLDETEAAFYGRTAAWAGMDGWLAQQPASTTRSLEAAVDPANRKVVVAGIQHTTAEHTDLQVVTTVPPADLDGILSGGAEQCDPTGSC</sequence>
<accession>A0A6B1G1W7</accession>
<protein>
    <submittedName>
        <fullName evidence="1">Uncharacterized protein</fullName>
    </submittedName>
</protein>
<dbReference type="AlphaFoldDB" id="A0A6B1G1W7"/>
<dbReference type="PROSITE" id="PS51257">
    <property type="entry name" value="PROKAR_LIPOPROTEIN"/>
    <property type="match status" value="1"/>
</dbReference>
<dbReference type="Gene3D" id="2.170.15.10">
    <property type="entry name" value="Proaerolysin, chain A, domain 3"/>
    <property type="match status" value="1"/>
</dbReference>
<name>A0A6B1G1W7_9CHLR</name>
<reference evidence="1" key="1">
    <citation type="submission" date="2019-09" db="EMBL/GenBank/DDBJ databases">
        <title>Characterisation of the sponge microbiome using genome-centric metagenomics.</title>
        <authorList>
            <person name="Engelberts J.P."/>
            <person name="Robbins S.J."/>
            <person name="De Goeij J.M."/>
            <person name="Aranda M."/>
            <person name="Bell S.C."/>
            <person name="Webster N.S."/>
        </authorList>
    </citation>
    <scope>NUCLEOTIDE SEQUENCE</scope>
    <source>
        <strain evidence="1">SB0675_bin_29</strain>
    </source>
</reference>
<comment type="caution">
    <text evidence="1">The sequence shown here is derived from an EMBL/GenBank/DDBJ whole genome shotgun (WGS) entry which is preliminary data.</text>
</comment>
<organism evidence="1">
    <name type="scientific">Caldilineaceae bacterium SB0675_bin_29</name>
    <dbReference type="NCBI Taxonomy" id="2605266"/>
    <lineage>
        <taxon>Bacteria</taxon>
        <taxon>Bacillati</taxon>
        <taxon>Chloroflexota</taxon>
        <taxon>Caldilineae</taxon>
        <taxon>Caldilineales</taxon>
        <taxon>Caldilineaceae</taxon>
    </lineage>
</organism>
<evidence type="ECO:0000313" key="1">
    <source>
        <dbReference type="EMBL" id="MYH61426.1"/>
    </source>
</evidence>
<proteinExistence type="predicted"/>